<evidence type="ECO:0000256" key="1">
    <source>
        <dbReference type="ARBA" id="ARBA00022723"/>
    </source>
</evidence>
<name>A0A8H7H443_9AGAM</name>
<organism evidence="5 6">
    <name type="scientific">Rhizoctonia solani</name>
    <dbReference type="NCBI Taxonomy" id="456999"/>
    <lineage>
        <taxon>Eukaryota</taxon>
        <taxon>Fungi</taxon>
        <taxon>Dikarya</taxon>
        <taxon>Basidiomycota</taxon>
        <taxon>Agaricomycotina</taxon>
        <taxon>Agaricomycetes</taxon>
        <taxon>Cantharellales</taxon>
        <taxon>Ceratobasidiaceae</taxon>
        <taxon>Rhizoctonia</taxon>
    </lineage>
</organism>
<proteinExistence type="predicted"/>
<dbReference type="GO" id="GO:0008270">
    <property type="term" value="F:zinc ion binding"/>
    <property type="evidence" value="ECO:0007669"/>
    <property type="project" value="UniProtKB-KW"/>
</dbReference>
<comment type="caution">
    <text evidence="5">The sequence shown here is derived from an EMBL/GenBank/DDBJ whole genome shotgun (WGS) entry which is preliminary data.</text>
</comment>
<evidence type="ECO:0000313" key="6">
    <source>
        <dbReference type="Proteomes" id="UP000650582"/>
    </source>
</evidence>
<keyword evidence="1" id="KW-0479">Metal-binding</keyword>
<dbReference type="AlphaFoldDB" id="A0A8H7H443"/>
<accession>A0A8H7H443</accession>
<feature type="coiled-coil region" evidence="4">
    <location>
        <begin position="84"/>
        <end position="136"/>
    </location>
</feature>
<evidence type="ECO:0000256" key="2">
    <source>
        <dbReference type="ARBA" id="ARBA00022771"/>
    </source>
</evidence>
<evidence type="ECO:0000256" key="3">
    <source>
        <dbReference type="ARBA" id="ARBA00022833"/>
    </source>
</evidence>
<keyword evidence="3" id="KW-0862">Zinc</keyword>
<gene>
    <name evidence="5" type="ORF">RHS04_06438</name>
</gene>
<reference evidence="5" key="1">
    <citation type="submission" date="2020-09" db="EMBL/GenBank/DDBJ databases">
        <title>Comparative genome analyses of four rice-infecting Rhizoctonia solani isolates reveal extensive enrichment of homogalacturonan modification genes.</title>
        <authorList>
            <person name="Lee D.-Y."/>
            <person name="Jeon J."/>
            <person name="Kim K.-T."/>
            <person name="Cheong K."/>
            <person name="Song H."/>
            <person name="Choi G."/>
            <person name="Ko J."/>
            <person name="Opiyo S.O."/>
            <person name="Zuo S."/>
            <person name="Madhav S."/>
            <person name="Lee Y.-H."/>
            <person name="Wang G.-L."/>
        </authorList>
    </citation>
    <scope>NUCLEOTIDE SEQUENCE</scope>
    <source>
        <strain evidence="5">AG1-IA YN-7</strain>
    </source>
</reference>
<keyword evidence="4" id="KW-0175">Coiled coil</keyword>
<dbReference type="EMBL" id="JACYCC010000050">
    <property type="protein sequence ID" value="KAF8676554.1"/>
    <property type="molecule type" value="Genomic_DNA"/>
</dbReference>
<evidence type="ECO:0008006" key="7">
    <source>
        <dbReference type="Google" id="ProtNLM"/>
    </source>
</evidence>
<evidence type="ECO:0000256" key="4">
    <source>
        <dbReference type="SAM" id="Coils"/>
    </source>
</evidence>
<protein>
    <recommendedName>
        <fullName evidence="7">RING-type domain-containing protein</fullName>
    </recommendedName>
</protein>
<dbReference type="PROSITE" id="PS00518">
    <property type="entry name" value="ZF_RING_1"/>
    <property type="match status" value="1"/>
</dbReference>
<dbReference type="InterPro" id="IPR017907">
    <property type="entry name" value="Znf_RING_CS"/>
</dbReference>
<evidence type="ECO:0000313" key="5">
    <source>
        <dbReference type="EMBL" id="KAF8676554.1"/>
    </source>
</evidence>
<sequence length="154" mass="17199">MPGSSVPPNKQAVQCQKCTQTMPVTMVDDTPAGDRSRNTYLTECGHVICAMCYENIKILPCPCGGCGKDIDHRKVIQVYFHKVCGSNSEEVESLERRIKEERRETELLRQTKDRLCERLEELMGMVEASAQRLENAIQSTVEALRSMTGGSSSL</sequence>
<dbReference type="Proteomes" id="UP000650582">
    <property type="component" value="Unassembled WGS sequence"/>
</dbReference>
<keyword evidence="2" id="KW-0863">Zinc-finger</keyword>